<sequence>MNSTDLENMIRTMNASERDAIEVAAQSVLDAVKAVGAISIMPSPSMPLTGVLMHIHPKVYDRLQKMKLEADPTPPRP</sequence>
<accession>A0A2U2DF99</accession>
<keyword evidence="2" id="KW-1185">Reference proteome</keyword>
<evidence type="ECO:0000313" key="2">
    <source>
        <dbReference type="Proteomes" id="UP000245252"/>
    </source>
</evidence>
<dbReference type="AlphaFoldDB" id="A0A2U2DF99"/>
<comment type="caution">
    <text evidence="1">The sequence shown here is derived from an EMBL/GenBank/DDBJ whole genome shotgun (WGS) entry which is preliminary data.</text>
</comment>
<dbReference type="RefSeq" id="WP_133251710.1">
    <property type="nucleotide sequence ID" value="NZ_QFBC01000059.1"/>
</dbReference>
<name>A0A2U2DF99_9HYPH</name>
<dbReference type="EMBL" id="QFBC01000059">
    <property type="protein sequence ID" value="PWE52005.1"/>
    <property type="molecule type" value="Genomic_DNA"/>
</dbReference>
<reference evidence="1 2" key="1">
    <citation type="submission" date="2018-05" db="EMBL/GenBank/DDBJ databases">
        <title>The draft genome of strain NS-104.</title>
        <authorList>
            <person name="Hang P."/>
            <person name="Jiang J."/>
        </authorList>
    </citation>
    <scope>NUCLEOTIDE SEQUENCE [LARGE SCALE GENOMIC DNA]</scope>
    <source>
        <strain evidence="1 2">NS-104</strain>
    </source>
</reference>
<evidence type="ECO:0000313" key="1">
    <source>
        <dbReference type="EMBL" id="PWE52005.1"/>
    </source>
</evidence>
<proteinExistence type="predicted"/>
<feature type="non-terminal residue" evidence="1">
    <location>
        <position position="77"/>
    </location>
</feature>
<dbReference type="Proteomes" id="UP000245252">
    <property type="component" value="Unassembled WGS sequence"/>
</dbReference>
<protein>
    <submittedName>
        <fullName evidence="1">Uncharacterized protein</fullName>
    </submittedName>
</protein>
<gene>
    <name evidence="1" type="ORF">DEM27_33395</name>
</gene>
<organism evidence="1 2">
    <name type="scientific">Metarhizobium album</name>
    <dbReference type="NCBI Taxonomy" id="2182425"/>
    <lineage>
        <taxon>Bacteria</taxon>
        <taxon>Pseudomonadati</taxon>
        <taxon>Pseudomonadota</taxon>
        <taxon>Alphaproteobacteria</taxon>
        <taxon>Hyphomicrobiales</taxon>
        <taxon>Rhizobiaceae</taxon>
        <taxon>Metarhizobium</taxon>
    </lineage>
</organism>